<dbReference type="AlphaFoldDB" id="A0A1E4SNS6"/>
<dbReference type="Gene3D" id="3.40.50.300">
    <property type="entry name" value="P-loop containing nucleotide triphosphate hydrolases"/>
    <property type="match status" value="1"/>
</dbReference>
<dbReference type="EMBL" id="KV453910">
    <property type="protein sequence ID" value="ODV81180.1"/>
    <property type="molecule type" value="Genomic_DNA"/>
</dbReference>
<evidence type="ECO:0000313" key="9">
    <source>
        <dbReference type="EMBL" id="ODV81180.1"/>
    </source>
</evidence>
<feature type="domain" description="Clp1 P-loop" evidence="8">
    <location>
        <begin position="256"/>
        <end position="445"/>
    </location>
</feature>
<dbReference type="GO" id="GO:0000448">
    <property type="term" value="P:cleavage in ITS2 between 5.8S rRNA and LSU-rRNA of tricistronic rRNA transcript (SSU-rRNA, 5.8S rRNA, LSU-rRNA)"/>
    <property type="evidence" value="ECO:0007669"/>
    <property type="project" value="TreeGrafter"/>
</dbReference>
<comment type="similarity">
    <text evidence="1">Belongs to the Clp1 family. NOL9/GRC3 subfamily.</text>
</comment>
<reference evidence="10" key="1">
    <citation type="submission" date="2016-05" db="EMBL/GenBank/DDBJ databases">
        <title>Comparative genomics of biotechnologically important yeasts.</title>
        <authorList>
            <consortium name="DOE Joint Genome Institute"/>
            <person name="Riley R."/>
            <person name="Haridas S."/>
            <person name="Wolfe K.H."/>
            <person name="Lopes M.R."/>
            <person name="Hittinger C.T."/>
            <person name="Goker M."/>
            <person name="Salamov A."/>
            <person name="Wisecaver J."/>
            <person name="Long T.M."/>
            <person name="Aerts A.L."/>
            <person name="Barry K."/>
            <person name="Choi C."/>
            <person name="Clum A."/>
            <person name="Coughlan A.Y."/>
            <person name="Deshpande S."/>
            <person name="Douglass A.P."/>
            <person name="Hanson S.J."/>
            <person name="Klenk H.-P."/>
            <person name="Labutti K."/>
            <person name="Lapidus A."/>
            <person name="Lindquist E."/>
            <person name="Lipzen A."/>
            <person name="Meier-Kolthoff J.P."/>
            <person name="Ohm R.A."/>
            <person name="Otillar R.P."/>
            <person name="Pangilinan J."/>
            <person name="Peng Y."/>
            <person name="Rokas A."/>
            <person name="Rosa C.A."/>
            <person name="Scheuner C."/>
            <person name="Sibirny A.A."/>
            <person name="Slot J.C."/>
            <person name="Stielow J.B."/>
            <person name="Sun H."/>
            <person name="Kurtzman C.P."/>
            <person name="Blackwell M."/>
            <person name="Grigoriev I.V."/>
            <person name="Jeffries T.W."/>
        </authorList>
    </citation>
    <scope>NUCLEOTIDE SEQUENCE [LARGE SCALE GENOMIC DNA]</scope>
    <source>
        <strain evidence="10">NRRL Y-17324</strain>
    </source>
</reference>
<dbReference type="OrthoDB" id="4054781at2759"/>
<dbReference type="PANTHER" id="PTHR12755:SF3">
    <property type="entry name" value="POLYNUCLEOTIDE 5'-HYDROXYL-KINASE NOL9"/>
    <property type="match status" value="1"/>
</dbReference>
<evidence type="ECO:0000256" key="5">
    <source>
        <dbReference type="ARBA" id="ARBA00022741"/>
    </source>
</evidence>
<proteinExistence type="inferred from homology"/>
<evidence type="ECO:0000313" key="10">
    <source>
        <dbReference type="Proteomes" id="UP000094285"/>
    </source>
</evidence>
<organism evidence="9 10">
    <name type="scientific">Suhomyces tanzawaensis NRRL Y-17324</name>
    <dbReference type="NCBI Taxonomy" id="984487"/>
    <lineage>
        <taxon>Eukaryota</taxon>
        <taxon>Fungi</taxon>
        <taxon>Dikarya</taxon>
        <taxon>Ascomycota</taxon>
        <taxon>Saccharomycotina</taxon>
        <taxon>Pichiomycetes</taxon>
        <taxon>Debaryomycetaceae</taxon>
        <taxon>Suhomyces</taxon>
    </lineage>
</organism>
<dbReference type="InterPro" id="IPR027417">
    <property type="entry name" value="P-loop_NTPase"/>
</dbReference>
<gene>
    <name evidence="9" type="ORF">CANTADRAFT_30064</name>
</gene>
<dbReference type="Proteomes" id="UP000094285">
    <property type="component" value="Unassembled WGS sequence"/>
</dbReference>
<dbReference type="InterPro" id="IPR045116">
    <property type="entry name" value="Clp1/Grc3"/>
</dbReference>
<dbReference type="STRING" id="984487.A0A1E4SNS6"/>
<evidence type="ECO:0000256" key="1">
    <source>
        <dbReference type="ARBA" id="ARBA00011003"/>
    </source>
</evidence>
<accession>A0A1E4SNS6</accession>
<evidence type="ECO:0000256" key="7">
    <source>
        <dbReference type="ARBA" id="ARBA00022840"/>
    </source>
</evidence>
<dbReference type="GeneID" id="30982465"/>
<sequence length="662" mass="74702">MSAYAALKDNSSVNSIFHENDNNVEEDEDMMGYERNSSDENEELTETIREVNAPSHPNPLFNDTTFPSLPVTSSNFQFTSDNVISKGTNTILGLREDEFIMVRGQLAMEILHGRVVINNHHRLTEKEVSHQILAPDSQALPIIAGSTCHSGEKIPEAYRASFSKDVISIIRLTCLNTGLEKIGSYYPPFKDFFYHEKGYSTGEKVANTDGCSYQIVLKETSGLEGFCMDMTWSNGIKEIVNSLKNSDTPKTIMVIGNKNTGKSTYSKSLLNELLLTDSKQISYLDLDPGQSEFSAPLTLSLTDASSTNWGLNIPNSSISLDRTGSTSHFYGFTSPIHLPNTYLRILKELFNKYQRTKSQGKHLIINTPGWIKGYGKELLSSITDFIVPDFLFLLSSNPDIGQGENLDILNGLTYKRLLIIRSMTKESKFSAASLRDFNKLVYFHQRERSGFDFNEHFLTSSPYKLSYHTFPSDSYPGISAVSFLNSNAGYDFEIEDLPLMLESSIVGIYFIENSQYQSLDKTNISSSVPLYINFTDYFSLLVDSEHTLKFGGLCMVHSINRASSYMNLYIPEVNLNYLQSLLSSGYKMILVKGDGEIPSIEMLNPIIAKEHESEVKLLNHQKKKVEDKSTNRIHKIPYMNFESKRKVGGVWKVRRNIIRKSH</sequence>
<evidence type="ECO:0000256" key="4">
    <source>
        <dbReference type="ARBA" id="ARBA00022679"/>
    </source>
</evidence>
<protein>
    <recommendedName>
        <fullName evidence="3">Polynucleotide 5'-hydroxyl-kinase GRC3</fullName>
    </recommendedName>
    <alternativeName>
        <fullName evidence="2">Polynucleotide 5'-hydroxyl-kinase grc3</fullName>
    </alternativeName>
</protein>
<dbReference type="GO" id="GO:0005634">
    <property type="term" value="C:nucleus"/>
    <property type="evidence" value="ECO:0007669"/>
    <property type="project" value="TreeGrafter"/>
</dbReference>
<evidence type="ECO:0000256" key="3">
    <source>
        <dbReference type="ARBA" id="ARBA00019824"/>
    </source>
</evidence>
<dbReference type="SUPFAM" id="SSF52540">
    <property type="entry name" value="P-loop containing nucleoside triphosphate hydrolases"/>
    <property type="match status" value="1"/>
</dbReference>
<evidence type="ECO:0000256" key="2">
    <source>
        <dbReference type="ARBA" id="ARBA00018706"/>
    </source>
</evidence>
<dbReference type="Pfam" id="PF16575">
    <property type="entry name" value="CLP1_P"/>
    <property type="match status" value="1"/>
</dbReference>
<name>A0A1E4SNS6_9ASCO</name>
<keyword evidence="4" id="KW-0808">Transferase</keyword>
<feature type="non-terminal residue" evidence="9">
    <location>
        <position position="662"/>
    </location>
</feature>
<keyword evidence="6" id="KW-0418">Kinase</keyword>
<dbReference type="GO" id="GO:0051731">
    <property type="term" value="F:polynucleotide 5'-hydroxyl-kinase activity"/>
    <property type="evidence" value="ECO:0007669"/>
    <property type="project" value="InterPro"/>
</dbReference>
<keyword evidence="10" id="KW-1185">Reference proteome</keyword>
<evidence type="ECO:0000256" key="6">
    <source>
        <dbReference type="ARBA" id="ARBA00022777"/>
    </source>
</evidence>
<keyword evidence="7" id="KW-0067">ATP-binding</keyword>
<evidence type="ECO:0000259" key="8">
    <source>
        <dbReference type="Pfam" id="PF16575"/>
    </source>
</evidence>
<keyword evidence="5" id="KW-0547">Nucleotide-binding</keyword>
<dbReference type="RefSeq" id="XP_020066302.1">
    <property type="nucleotide sequence ID" value="XM_020208328.1"/>
</dbReference>
<dbReference type="InterPro" id="IPR032319">
    <property type="entry name" value="CLP1_P"/>
</dbReference>
<dbReference type="PANTHER" id="PTHR12755">
    <property type="entry name" value="CLEAVAGE/POLYADENYLATION FACTOR IA SUBUNIT CLP1P"/>
    <property type="match status" value="1"/>
</dbReference>
<dbReference type="GO" id="GO:0005524">
    <property type="term" value="F:ATP binding"/>
    <property type="evidence" value="ECO:0007669"/>
    <property type="project" value="UniProtKB-KW"/>
</dbReference>